<keyword evidence="3" id="KW-1185">Reference proteome</keyword>
<keyword evidence="1" id="KW-0472">Membrane</keyword>
<reference evidence="2 3" key="1">
    <citation type="submission" date="2024-03" db="EMBL/GenBank/DDBJ databases">
        <title>High-quality draft genome sequence of Oceanobacter sp. wDCs-4.</title>
        <authorList>
            <person name="Dong C."/>
        </authorList>
    </citation>
    <scope>NUCLEOTIDE SEQUENCE [LARGE SCALE GENOMIC DNA]</scope>
    <source>
        <strain evidence="3">wDCs-4</strain>
    </source>
</reference>
<evidence type="ECO:0000313" key="2">
    <source>
        <dbReference type="EMBL" id="MFK4750876.1"/>
    </source>
</evidence>
<dbReference type="EMBL" id="JBBKTX010000001">
    <property type="protein sequence ID" value="MFK4750876.1"/>
    <property type="molecule type" value="Genomic_DNA"/>
</dbReference>
<name>A0ABW8ND94_9GAMM</name>
<keyword evidence="1" id="KW-1133">Transmembrane helix</keyword>
<proteinExistence type="predicted"/>
<organism evidence="2 3">
    <name type="scientific">Oceanobacter antarcticus</name>
    <dbReference type="NCBI Taxonomy" id="3133425"/>
    <lineage>
        <taxon>Bacteria</taxon>
        <taxon>Pseudomonadati</taxon>
        <taxon>Pseudomonadota</taxon>
        <taxon>Gammaproteobacteria</taxon>
        <taxon>Oceanospirillales</taxon>
        <taxon>Oceanospirillaceae</taxon>
        <taxon>Oceanobacter</taxon>
    </lineage>
</organism>
<protein>
    <recommendedName>
        <fullName evidence="4">Biopolymer transporter ExbD</fullName>
    </recommendedName>
</protein>
<sequence>MALFRRNPHTEIDPFTDLLFNALLTFTFLFLIALVLLNPPAKTGIVDPKAEFLITVSWPDGNPNDIDIWLSGPDGKQVSYKQPQAGLMHLDRDDRGMINDVQTVNGVEINNPLNQEVLTIRGRPPGEYIVNLHYFKTQQADTSMPQPETEEVPVTVYLAEVNPRMKVLFYNTNVLGKEGDEVTAFRFTITPEGKVTNINQLQKSLVRGEDK</sequence>
<evidence type="ECO:0008006" key="4">
    <source>
        <dbReference type="Google" id="ProtNLM"/>
    </source>
</evidence>
<gene>
    <name evidence="2" type="ORF">WG929_00500</name>
</gene>
<comment type="caution">
    <text evidence="2">The sequence shown here is derived from an EMBL/GenBank/DDBJ whole genome shotgun (WGS) entry which is preliminary data.</text>
</comment>
<accession>A0ABW8ND94</accession>
<evidence type="ECO:0000313" key="3">
    <source>
        <dbReference type="Proteomes" id="UP001620597"/>
    </source>
</evidence>
<evidence type="ECO:0000256" key="1">
    <source>
        <dbReference type="SAM" id="Phobius"/>
    </source>
</evidence>
<feature type="transmembrane region" description="Helical" evidence="1">
    <location>
        <begin position="18"/>
        <end position="37"/>
    </location>
</feature>
<keyword evidence="1" id="KW-0812">Transmembrane</keyword>
<dbReference type="RefSeq" id="WP_369857087.1">
    <property type="nucleotide sequence ID" value="NZ_JBBKTX010000001.1"/>
</dbReference>
<dbReference type="Proteomes" id="UP001620597">
    <property type="component" value="Unassembled WGS sequence"/>
</dbReference>